<evidence type="ECO:0008006" key="3">
    <source>
        <dbReference type="Google" id="ProtNLM"/>
    </source>
</evidence>
<dbReference type="InterPro" id="IPR017601">
    <property type="entry name" value="DGQHR-contain_dom"/>
</dbReference>
<accession>A0A2M7W0N6</accession>
<evidence type="ECO:0000313" key="1">
    <source>
        <dbReference type="EMBL" id="PJA12213.1"/>
    </source>
</evidence>
<dbReference type="CDD" id="cd16413">
    <property type="entry name" value="DGQHR_domain"/>
    <property type="match status" value="1"/>
</dbReference>
<proteinExistence type="predicted"/>
<dbReference type="EMBL" id="PFQB01000122">
    <property type="protein sequence ID" value="PJA12213.1"/>
    <property type="molecule type" value="Genomic_DNA"/>
</dbReference>
<organism evidence="1 2">
    <name type="scientific">Candidatus Dojkabacteria bacterium CG_4_10_14_0_2_um_filter_Dojkabacteria_WS6_41_15</name>
    <dbReference type="NCBI Taxonomy" id="2014249"/>
    <lineage>
        <taxon>Bacteria</taxon>
        <taxon>Candidatus Dojkabacteria</taxon>
    </lineage>
</organism>
<reference evidence="2" key="1">
    <citation type="submission" date="2017-09" db="EMBL/GenBank/DDBJ databases">
        <title>Depth-based differentiation of microbial function through sediment-hosted aquifers and enrichment of novel symbionts in the deep terrestrial subsurface.</title>
        <authorList>
            <person name="Probst A.J."/>
            <person name="Ladd B."/>
            <person name="Jarett J.K."/>
            <person name="Geller-Mcgrath D.E."/>
            <person name="Sieber C.M.K."/>
            <person name="Emerson J.B."/>
            <person name="Anantharaman K."/>
            <person name="Thomas B.C."/>
            <person name="Malmstrom R."/>
            <person name="Stieglmeier M."/>
            <person name="Klingl A."/>
            <person name="Woyke T."/>
            <person name="Ryan C.M."/>
            <person name="Banfield J.F."/>
        </authorList>
    </citation>
    <scope>NUCLEOTIDE SEQUENCE [LARGE SCALE GENOMIC DNA]</scope>
</reference>
<sequence length="335" mass="37679">MAIKILKTEGIDEIPDDGDELRFSISLVKQGEHRFFTFSMPSKVLAACSFTTTKDEDPIAGFQRVLDVHRAQEIADYIDLGGTIPNSIVLSAQPGSGFRSIGGGKTAAFKFSPYSFLILDGQHRVYGFSKARTAFRVPVVVYESLTREQEARLFIDINTKQKPVPRELLLAIKSLARTEDDVEAQLGQVFDLFNQDAKSALLSRTSSIRAESGKINRVTFNAGLRQHLHLFEGKAVKEIYDVWNAYFHAIMSNLRGKKVERAIANKVVFRAFCEVFPDVIQRVGDRYKRKYTIENFSAVISPIFDMPSTSFSSPRAKQSSIAEDYRKRMKATISI</sequence>
<dbReference type="AlphaFoldDB" id="A0A2M7W0N6"/>
<protein>
    <recommendedName>
        <fullName evidence="3">DGQHR domain-containing protein</fullName>
    </recommendedName>
</protein>
<name>A0A2M7W0N6_9BACT</name>
<evidence type="ECO:0000313" key="2">
    <source>
        <dbReference type="Proteomes" id="UP000228952"/>
    </source>
</evidence>
<comment type="caution">
    <text evidence="1">The sequence shown here is derived from an EMBL/GenBank/DDBJ whole genome shotgun (WGS) entry which is preliminary data.</text>
</comment>
<dbReference type="Pfam" id="PF14072">
    <property type="entry name" value="DndB"/>
    <property type="match status" value="1"/>
</dbReference>
<dbReference type="NCBIfam" id="TIGR03187">
    <property type="entry name" value="DGQHR"/>
    <property type="match status" value="1"/>
</dbReference>
<dbReference type="InterPro" id="IPR017642">
    <property type="entry name" value="DNA_S_mod_DndB"/>
</dbReference>
<gene>
    <name evidence="1" type="ORF">COX64_04930</name>
</gene>
<dbReference type="Proteomes" id="UP000228952">
    <property type="component" value="Unassembled WGS sequence"/>
</dbReference>